<feature type="region of interest" description="Disordered" evidence="1">
    <location>
        <begin position="179"/>
        <end position="199"/>
    </location>
</feature>
<dbReference type="EMBL" id="CM018035">
    <property type="protein sequence ID" value="KAA8542888.1"/>
    <property type="molecule type" value="Genomic_DNA"/>
</dbReference>
<organism evidence="2 3">
    <name type="scientific">Nyssa sinensis</name>
    <dbReference type="NCBI Taxonomy" id="561372"/>
    <lineage>
        <taxon>Eukaryota</taxon>
        <taxon>Viridiplantae</taxon>
        <taxon>Streptophyta</taxon>
        <taxon>Embryophyta</taxon>
        <taxon>Tracheophyta</taxon>
        <taxon>Spermatophyta</taxon>
        <taxon>Magnoliopsida</taxon>
        <taxon>eudicotyledons</taxon>
        <taxon>Gunneridae</taxon>
        <taxon>Pentapetalae</taxon>
        <taxon>asterids</taxon>
        <taxon>Cornales</taxon>
        <taxon>Nyssaceae</taxon>
        <taxon>Nyssa</taxon>
    </lineage>
</organism>
<feature type="compositionally biased region" description="Polar residues" evidence="1">
    <location>
        <begin position="144"/>
        <end position="159"/>
    </location>
</feature>
<dbReference type="AlphaFoldDB" id="A0A5J5BJT6"/>
<feature type="region of interest" description="Disordered" evidence="1">
    <location>
        <begin position="124"/>
        <end position="159"/>
    </location>
</feature>
<evidence type="ECO:0000256" key="1">
    <source>
        <dbReference type="SAM" id="MobiDB-lite"/>
    </source>
</evidence>
<evidence type="ECO:0000313" key="2">
    <source>
        <dbReference type="EMBL" id="KAA8542888.1"/>
    </source>
</evidence>
<reference evidence="2 3" key="1">
    <citation type="submission" date="2019-09" db="EMBL/GenBank/DDBJ databases">
        <title>A chromosome-level genome assembly of the Chinese tupelo Nyssa sinensis.</title>
        <authorList>
            <person name="Yang X."/>
            <person name="Kang M."/>
            <person name="Yang Y."/>
            <person name="Xiong H."/>
            <person name="Wang M."/>
            <person name="Zhang Z."/>
            <person name="Wang Z."/>
            <person name="Wu H."/>
            <person name="Ma T."/>
            <person name="Liu J."/>
            <person name="Xi Z."/>
        </authorList>
    </citation>
    <scope>NUCLEOTIDE SEQUENCE [LARGE SCALE GENOMIC DNA]</scope>
    <source>
        <strain evidence="2">J267</strain>
        <tissue evidence="2">Leaf</tissue>
    </source>
</reference>
<name>A0A5J5BJT6_9ASTE</name>
<sequence length="199" mass="21348">MLPKIVVQQNGNGAQYPDRCASHGTSNGYAPLLTDTFHYGLQQLPLKGADIPPTAEVHPSYVSLGNVNRLAVDASASQHDLFIPPIAEAHSLPPLEASASVTITKNSFRDIGQKLDQPEVLPHNSIETISPSNSPPLDDPNMMQHLTPTDSHLMSQNDFPSSSAQLMAAESALDLATETTQDLSPLPIPHNDGIDYQTP</sequence>
<proteinExistence type="predicted"/>
<dbReference type="Proteomes" id="UP000325577">
    <property type="component" value="Linkage Group LG12"/>
</dbReference>
<accession>A0A5J5BJT6</accession>
<gene>
    <name evidence="2" type="ORF">F0562_024040</name>
</gene>
<keyword evidence="3" id="KW-1185">Reference proteome</keyword>
<evidence type="ECO:0000313" key="3">
    <source>
        <dbReference type="Proteomes" id="UP000325577"/>
    </source>
</evidence>
<protein>
    <submittedName>
        <fullName evidence="2">Uncharacterized protein</fullName>
    </submittedName>
</protein>